<evidence type="ECO:0000256" key="4">
    <source>
        <dbReference type="ARBA" id="ARBA00023136"/>
    </source>
</evidence>
<keyword evidence="2" id="KW-0812">Transmembrane</keyword>
<dbReference type="PANTHER" id="PTHR14110">
    <property type="entry name" value="MITOCHONDRIAL IMPORT INNER MEMBRANE TRANSLOCASE SUBUNIT TIM22"/>
    <property type="match status" value="1"/>
</dbReference>
<dbReference type="GO" id="GO:0042721">
    <property type="term" value="C:TIM22 mitochondrial import inner membrane insertion complex"/>
    <property type="evidence" value="ECO:0007669"/>
    <property type="project" value="InterPro"/>
</dbReference>
<dbReference type="EMBL" id="SZYD01000288">
    <property type="protein sequence ID" value="KAD1969838.1"/>
    <property type="molecule type" value="Genomic_DNA"/>
</dbReference>
<evidence type="ECO:0000256" key="3">
    <source>
        <dbReference type="ARBA" id="ARBA00022989"/>
    </source>
</evidence>
<keyword evidence="7" id="KW-1185">Reference proteome</keyword>
<evidence type="ECO:0000313" key="6">
    <source>
        <dbReference type="EMBL" id="KAD1969838.1"/>
    </source>
</evidence>
<organism evidence="6 7">
    <name type="scientific">Mikania micrantha</name>
    <name type="common">bitter vine</name>
    <dbReference type="NCBI Taxonomy" id="192012"/>
    <lineage>
        <taxon>Eukaryota</taxon>
        <taxon>Viridiplantae</taxon>
        <taxon>Streptophyta</taxon>
        <taxon>Embryophyta</taxon>
        <taxon>Tracheophyta</taxon>
        <taxon>Spermatophyta</taxon>
        <taxon>Magnoliopsida</taxon>
        <taxon>eudicotyledons</taxon>
        <taxon>Gunneridae</taxon>
        <taxon>Pentapetalae</taxon>
        <taxon>asterids</taxon>
        <taxon>campanulids</taxon>
        <taxon>Asterales</taxon>
        <taxon>Asteraceae</taxon>
        <taxon>Asteroideae</taxon>
        <taxon>Heliantheae alliance</taxon>
        <taxon>Eupatorieae</taxon>
        <taxon>Mikania</taxon>
    </lineage>
</organism>
<proteinExistence type="predicted"/>
<dbReference type="GO" id="GO:0008320">
    <property type="term" value="F:protein transmembrane transporter activity"/>
    <property type="evidence" value="ECO:0007669"/>
    <property type="project" value="TreeGrafter"/>
</dbReference>
<dbReference type="GO" id="GO:0009706">
    <property type="term" value="C:chloroplast inner membrane"/>
    <property type="evidence" value="ECO:0007669"/>
    <property type="project" value="TreeGrafter"/>
</dbReference>
<feature type="region of interest" description="Disordered" evidence="5">
    <location>
        <begin position="1"/>
        <end position="39"/>
    </location>
</feature>
<evidence type="ECO:0000256" key="5">
    <source>
        <dbReference type="SAM" id="MobiDB-lite"/>
    </source>
</evidence>
<dbReference type="OrthoDB" id="507126at2759"/>
<dbReference type="InterPro" id="IPR039175">
    <property type="entry name" value="TIM22"/>
</dbReference>
<dbReference type="Pfam" id="PF02466">
    <property type="entry name" value="Tim17"/>
    <property type="match status" value="1"/>
</dbReference>
<dbReference type="Proteomes" id="UP000326396">
    <property type="component" value="Unassembled WGS sequence"/>
</dbReference>
<evidence type="ECO:0000256" key="2">
    <source>
        <dbReference type="ARBA" id="ARBA00022692"/>
    </source>
</evidence>
<dbReference type="GO" id="GO:0045036">
    <property type="term" value="P:protein targeting to chloroplast"/>
    <property type="evidence" value="ECO:0007669"/>
    <property type="project" value="TreeGrafter"/>
</dbReference>
<reference evidence="6 7" key="1">
    <citation type="submission" date="2019-05" db="EMBL/GenBank/DDBJ databases">
        <title>Mikania micrantha, genome provides insights into the molecular mechanism of rapid growth.</title>
        <authorList>
            <person name="Liu B."/>
        </authorList>
    </citation>
    <scope>NUCLEOTIDE SEQUENCE [LARGE SCALE GENOMIC DNA]</scope>
    <source>
        <strain evidence="6">NLD-2019</strain>
        <tissue evidence="6">Leaf</tissue>
    </source>
</reference>
<dbReference type="PANTHER" id="PTHR14110:SF6">
    <property type="entry name" value="OS04G0405100 PROTEIN"/>
    <property type="match status" value="1"/>
</dbReference>
<dbReference type="AlphaFoldDB" id="A0A5N6LKZ8"/>
<gene>
    <name evidence="6" type="ORF">E3N88_42093</name>
</gene>
<evidence type="ECO:0008006" key="8">
    <source>
        <dbReference type="Google" id="ProtNLM"/>
    </source>
</evidence>
<protein>
    <recommendedName>
        <fullName evidence="8">Mitochondrial import inner membrane translocase subunit TIM22</fullName>
    </recommendedName>
</protein>
<comment type="caution">
    <text evidence="6">The sequence shown here is derived from an EMBL/GenBank/DDBJ whole genome shotgun (WGS) entry which is preliminary data.</text>
</comment>
<comment type="subcellular location">
    <subcellularLocation>
        <location evidence="1">Membrane</location>
        <topology evidence="1">Multi-pass membrane protein</topology>
    </subcellularLocation>
</comment>
<evidence type="ECO:0000256" key="1">
    <source>
        <dbReference type="ARBA" id="ARBA00004141"/>
    </source>
</evidence>
<keyword evidence="3" id="KW-1133">Transmembrane helix</keyword>
<keyword evidence="4" id="KW-0472">Membrane</keyword>
<evidence type="ECO:0000313" key="7">
    <source>
        <dbReference type="Proteomes" id="UP000326396"/>
    </source>
</evidence>
<accession>A0A5N6LKZ8</accession>
<name>A0A5N6LKZ8_9ASTR</name>
<dbReference type="GO" id="GO:0045039">
    <property type="term" value="P:protein insertion into mitochondrial inner membrane"/>
    <property type="evidence" value="ECO:0007669"/>
    <property type="project" value="InterPro"/>
</dbReference>
<sequence length="291" mass="30662">MKPPATVTGDGNKSSVDNEETGDDVISGYGGDKNSCGDNGRVGDIVDDGSMQCCSGNEDDNNYDNNCGGNGYDTCISVDGDDECVYLQQWRRKQVESVVHAPTDLMNNPIIYLESKYNELEDGLKGWLDKQSLPVEVAVVTLISAAQGAVFGGFMGTFAKDTSSTLPVAPPCVGSQVPAKGPLVHARNVAVMSGANAGISSVLKRLRGKEDLKTSVVAAFGSGVMFSLVSGAHGPDQAANVIASGVFFALVQGGFFKVSEKLSSRRMKPTWTATCDSNQVQRNKEAKKDGC</sequence>